<dbReference type="InterPro" id="IPR042122">
    <property type="entry name" value="Ser_AcTrfase_N_sf"/>
</dbReference>
<dbReference type="Pfam" id="PF00132">
    <property type="entry name" value="Hexapep"/>
    <property type="match status" value="1"/>
</dbReference>
<evidence type="ECO:0000256" key="1">
    <source>
        <dbReference type="ARBA" id="ARBA00007274"/>
    </source>
</evidence>
<comment type="similarity">
    <text evidence="1">Belongs to the transferase hexapeptide repeat family.</text>
</comment>
<dbReference type="EMBL" id="VBVZ01000193">
    <property type="protein sequence ID" value="TLG91081.1"/>
    <property type="molecule type" value="Genomic_DNA"/>
</dbReference>
<evidence type="ECO:0000256" key="5">
    <source>
        <dbReference type="ARBA" id="ARBA00023315"/>
    </source>
</evidence>
<dbReference type="NCBIfam" id="NF041874">
    <property type="entry name" value="EPS_EpsC"/>
    <property type="match status" value="1"/>
</dbReference>
<dbReference type="Gene3D" id="2.160.10.10">
    <property type="entry name" value="Hexapeptide repeat proteins"/>
    <property type="match status" value="1"/>
</dbReference>
<dbReference type="CDD" id="cd03354">
    <property type="entry name" value="LbH_SAT"/>
    <property type="match status" value="1"/>
</dbReference>
<dbReference type="PANTHER" id="PTHR42811">
    <property type="entry name" value="SERINE ACETYLTRANSFERASE"/>
    <property type="match status" value="1"/>
</dbReference>
<dbReference type="InterPro" id="IPR001451">
    <property type="entry name" value="Hexapep"/>
</dbReference>
<name>A0ABY2U4Y6_9PSED</name>
<dbReference type="InterPro" id="IPR053376">
    <property type="entry name" value="Serine_acetyltransferase"/>
</dbReference>
<evidence type="ECO:0000313" key="8">
    <source>
        <dbReference type="EMBL" id="TLG91081.1"/>
    </source>
</evidence>
<evidence type="ECO:0000256" key="7">
    <source>
        <dbReference type="SAM" id="MobiDB-lite"/>
    </source>
</evidence>
<keyword evidence="3" id="KW-0028">Amino-acid biosynthesis</keyword>
<reference evidence="8 9" key="1">
    <citation type="submission" date="2019-05" db="EMBL/GenBank/DDBJ databases">
        <title>Pseudomonas edaphica sp. nov., isolated from rhizospheric soil of Cistus ladanifer L. in Spain.</title>
        <authorList>
            <person name="Peix A."/>
        </authorList>
    </citation>
    <scope>NUCLEOTIDE SEQUENCE [LARGE SCALE GENOMIC DNA]</scope>
    <source>
        <strain evidence="8 9">RD25</strain>
    </source>
</reference>
<dbReference type="InterPro" id="IPR045304">
    <property type="entry name" value="LbH_SAT"/>
</dbReference>
<evidence type="ECO:0000256" key="3">
    <source>
        <dbReference type="ARBA" id="ARBA00022605"/>
    </source>
</evidence>
<accession>A0ABY2U4Y6</accession>
<dbReference type="InterPro" id="IPR011004">
    <property type="entry name" value="Trimer_LpxA-like_sf"/>
</dbReference>
<evidence type="ECO:0000256" key="4">
    <source>
        <dbReference type="ARBA" id="ARBA00022679"/>
    </source>
</evidence>
<organism evidence="8 9">
    <name type="scientific">Pseudomonas edaphica</name>
    <dbReference type="NCBI Taxonomy" id="2006980"/>
    <lineage>
        <taxon>Bacteria</taxon>
        <taxon>Pseudomonadati</taxon>
        <taxon>Pseudomonadota</taxon>
        <taxon>Gammaproteobacteria</taxon>
        <taxon>Pseudomonadales</taxon>
        <taxon>Pseudomonadaceae</taxon>
        <taxon>Pseudomonas</taxon>
    </lineage>
</organism>
<dbReference type="SUPFAM" id="SSF51161">
    <property type="entry name" value="Trimeric LpxA-like enzymes"/>
    <property type="match status" value="1"/>
</dbReference>
<gene>
    <name evidence="8" type="ORF">FEM54_14775</name>
</gene>
<protein>
    <recommendedName>
        <fullName evidence="2">serine O-acetyltransferase</fullName>
        <ecNumber evidence="2">2.3.1.30</ecNumber>
    </recommendedName>
</protein>
<evidence type="ECO:0000313" key="9">
    <source>
        <dbReference type="Proteomes" id="UP000304941"/>
    </source>
</evidence>
<keyword evidence="4" id="KW-0808">Transferase</keyword>
<keyword evidence="5" id="KW-0012">Acyltransferase</keyword>
<proteinExistence type="inferred from homology"/>
<sequence length="337" mass="36620">MFDELAENVGRVALPVAELPVERLGWQLNQVVNELSEVRAQWRRTTGRASELAGRELPSRQAIGQILDLLHGALFPMRLGPMDLREESEDFYVGDSLDRALNALLGQARLELRYAARQRGEPLTDVEQPAIGIIRDFAAALPGLRRLLDLDVIASFRGDPAARSLDEVLLCYPGILAVIHHRLAHHLYQAGLPLLARISAEIAHNATGIDIHPGATIGHSFFIDHGTGVVIGETAIIGNHVRIYQAVTLGARRFTTDESGQLLKGQPRHPIIEDHVVIYAGATILGRITIGNGSTIGGNVWVTRSVPSGSNVTQATVQYQPDNGGSHRDELSGSVRL</sequence>
<dbReference type="RefSeq" id="WP_138451622.1">
    <property type="nucleotide sequence ID" value="NZ_VBVZ01000193.1"/>
</dbReference>
<comment type="catalytic activity">
    <reaction evidence="6">
        <text>L-serine + acetyl-CoA = O-acetyl-L-serine + CoA</text>
        <dbReference type="Rhea" id="RHEA:24560"/>
        <dbReference type="ChEBI" id="CHEBI:33384"/>
        <dbReference type="ChEBI" id="CHEBI:57287"/>
        <dbReference type="ChEBI" id="CHEBI:57288"/>
        <dbReference type="ChEBI" id="CHEBI:58340"/>
        <dbReference type="EC" id="2.3.1.30"/>
    </reaction>
</comment>
<evidence type="ECO:0000256" key="6">
    <source>
        <dbReference type="ARBA" id="ARBA00049486"/>
    </source>
</evidence>
<evidence type="ECO:0000256" key="2">
    <source>
        <dbReference type="ARBA" id="ARBA00013266"/>
    </source>
</evidence>
<dbReference type="Proteomes" id="UP000304941">
    <property type="component" value="Unassembled WGS sequence"/>
</dbReference>
<dbReference type="Gene3D" id="1.10.3130.10">
    <property type="entry name" value="serine acetyltransferase, domain 1"/>
    <property type="match status" value="1"/>
</dbReference>
<comment type="caution">
    <text evidence="8">The sequence shown here is derived from an EMBL/GenBank/DDBJ whole genome shotgun (WGS) entry which is preliminary data.</text>
</comment>
<keyword evidence="9" id="KW-1185">Reference proteome</keyword>
<feature type="region of interest" description="Disordered" evidence="7">
    <location>
        <begin position="316"/>
        <end position="337"/>
    </location>
</feature>
<dbReference type="EC" id="2.3.1.30" evidence="2"/>